<protein>
    <submittedName>
        <fullName evidence="2">Uncharacterized protein</fullName>
    </submittedName>
</protein>
<evidence type="ECO:0000313" key="2">
    <source>
        <dbReference type="EMBL" id="WIA13117.1"/>
    </source>
</evidence>
<accession>A0ABY8TVG0</accession>
<feature type="compositionally biased region" description="Low complexity" evidence="1">
    <location>
        <begin position="168"/>
        <end position="186"/>
    </location>
</feature>
<dbReference type="Proteomes" id="UP001244341">
    <property type="component" value="Chromosome 4b"/>
</dbReference>
<reference evidence="2 3" key="1">
    <citation type="submission" date="2023-05" db="EMBL/GenBank/DDBJ databases">
        <title>A 100% complete, gapless, phased diploid assembly of the Scenedesmus obliquus UTEX 3031 genome.</title>
        <authorList>
            <person name="Biondi T.C."/>
            <person name="Hanschen E.R."/>
            <person name="Kwon T."/>
            <person name="Eng W."/>
            <person name="Kruse C.P.S."/>
            <person name="Koehler S.I."/>
            <person name="Kunde Y."/>
            <person name="Gleasner C.D."/>
            <person name="You Mak K.T."/>
            <person name="Polle J."/>
            <person name="Hovde B.T."/>
            <person name="Starkenburg S.R."/>
        </authorList>
    </citation>
    <scope>NUCLEOTIDE SEQUENCE [LARGE SCALE GENOMIC DNA]</scope>
    <source>
        <strain evidence="2 3">DOE0152z</strain>
    </source>
</reference>
<keyword evidence="3" id="KW-1185">Reference proteome</keyword>
<dbReference type="EMBL" id="CP126211">
    <property type="protein sequence ID" value="WIA13117.1"/>
    <property type="molecule type" value="Genomic_DNA"/>
</dbReference>
<name>A0ABY8TVG0_TETOB</name>
<feature type="compositionally biased region" description="Polar residues" evidence="1">
    <location>
        <begin position="80"/>
        <end position="89"/>
    </location>
</feature>
<feature type="region of interest" description="Disordered" evidence="1">
    <location>
        <begin position="158"/>
        <end position="198"/>
    </location>
</feature>
<proteinExistence type="predicted"/>
<gene>
    <name evidence="2" type="ORF">OEZ85_006715</name>
</gene>
<feature type="compositionally biased region" description="Low complexity" evidence="1">
    <location>
        <begin position="43"/>
        <end position="74"/>
    </location>
</feature>
<feature type="compositionally biased region" description="Low complexity" evidence="1">
    <location>
        <begin position="223"/>
        <end position="241"/>
    </location>
</feature>
<sequence>MDGLVSISMEQVWASSSASATAYSAANFGYSSHSRSPRPHPVSPLSHLHPSTPSSTAATVNNSSSSSGSSSSSTARRHQPTSNGGSSRGTAALSVAVVQIGSSSSSSSSSSSPAAVRERLFEPLDAAAGRDYRDQAPQAAGQPIPITAARRRSLPAAIPANSPMTRPSSSSGNAGASSSSSSSSSSMRLLQRRHSSGGSFLSSTAGQLLSSLGYLGGLSRLSSSPPGGIRGSSSSSQGQLPVGRVQLRPSTLGASRSALRHVLLVRSPAVLLDQPGSSSSESYDDLLALDQFNVKHKVLITHQLIGRRFIECRAAKTRDTCSLGFMTHQRHSESSRAPVKHARSYSAPALFDLELLLCKLNSGNRCSLTCAHKWVHQNEAQVSSCHPAVSCKHPTTTMQALQQQT</sequence>
<organism evidence="2 3">
    <name type="scientific">Tetradesmus obliquus</name>
    <name type="common">Green alga</name>
    <name type="synonym">Acutodesmus obliquus</name>
    <dbReference type="NCBI Taxonomy" id="3088"/>
    <lineage>
        <taxon>Eukaryota</taxon>
        <taxon>Viridiplantae</taxon>
        <taxon>Chlorophyta</taxon>
        <taxon>core chlorophytes</taxon>
        <taxon>Chlorophyceae</taxon>
        <taxon>CS clade</taxon>
        <taxon>Sphaeropleales</taxon>
        <taxon>Scenedesmaceae</taxon>
        <taxon>Tetradesmus</taxon>
    </lineage>
</organism>
<evidence type="ECO:0000313" key="3">
    <source>
        <dbReference type="Proteomes" id="UP001244341"/>
    </source>
</evidence>
<feature type="region of interest" description="Disordered" evidence="1">
    <location>
        <begin position="223"/>
        <end position="242"/>
    </location>
</feature>
<evidence type="ECO:0000256" key="1">
    <source>
        <dbReference type="SAM" id="MobiDB-lite"/>
    </source>
</evidence>
<feature type="region of interest" description="Disordered" evidence="1">
    <location>
        <begin position="29"/>
        <end position="90"/>
    </location>
</feature>